<feature type="region of interest" description="Disordered" evidence="1">
    <location>
        <begin position="293"/>
        <end position="372"/>
    </location>
</feature>
<dbReference type="EMBL" id="JBHSOC010000070">
    <property type="protein sequence ID" value="MFC5645441.1"/>
    <property type="molecule type" value="Genomic_DNA"/>
</dbReference>
<gene>
    <name evidence="2" type="ORF">ACFPZF_29350</name>
</gene>
<keyword evidence="3" id="KW-1185">Reference proteome</keyword>
<sequence>MVTTDPTRTFVVSATQDVLAAGRELSRALADPYQRAAAADRLALVAEAALGGLDDLSVRNFEAVEAAGAVPPEDRESAGEDVLTVALGQLEYAQTLFAAGRAVGEAPGAGTEPGAQETLEQSLTHLGETVDTLTDRSAREPGDVGRSDGLAEARDGLHTQAVATLDHLVDGVSGVSTAAVSVARKLVPGFEKAWEQIGKVIPAGRIAGKLVRTALRAVEAALDGLYRLLRTDFLAAAREKVHEIWDKAGQQQPVPGVVGVLIGVGEVGRMIRGWLDDHRPRWSDRRWGRADHRSGAARARVHGRPPGVPACAAPGATTSPGRPRSSCWQRTGLVSWNRPATVDRKRGPAWPSSSCSTFRAVPKPSTRRSPTR</sequence>
<proteinExistence type="predicted"/>
<evidence type="ECO:0000256" key="1">
    <source>
        <dbReference type="SAM" id="MobiDB-lite"/>
    </source>
</evidence>
<protein>
    <submittedName>
        <fullName evidence="2">Uncharacterized protein</fullName>
    </submittedName>
</protein>
<accession>A0ABW0VIC6</accession>
<evidence type="ECO:0000313" key="3">
    <source>
        <dbReference type="Proteomes" id="UP001596066"/>
    </source>
</evidence>
<dbReference type="RefSeq" id="WP_346148313.1">
    <property type="nucleotide sequence ID" value="NZ_BAAAUA010000047.1"/>
</dbReference>
<name>A0ABW0VIC6_9ACTN</name>
<reference evidence="3" key="1">
    <citation type="journal article" date="2019" name="Int. J. Syst. Evol. Microbiol.">
        <title>The Global Catalogue of Microorganisms (GCM) 10K type strain sequencing project: providing services to taxonomists for standard genome sequencing and annotation.</title>
        <authorList>
            <consortium name="The Broad Institute Genomics Platform"/>
            <consortium name="The Broad Institute Genome Sequencing Center for Infectious Disease"/>
            <person name="Wu L."/>
            <person name="Ma J."/>
        </authorList>
    </citation>
    <scope>NUCLEOTIDE SEQUENCE [LARGE SCALE GENOMIC DNA]</scope>
    <source>
        <strain evidence="3">CGMCC 4.1622</strain>
    </source>
</reference>
<evidence type="ECO:0000313" key="2">
    <source>
        <dbReference type="EMBL" id="MFC5645441.1"/>
    </source>
</evidence>
<dbReference type="Proteomes" id="UP001596066">
    <property type="component" value="Unassembled WGS sequence"/>
</dbReference>
<comment type="caution">
    <text evidence="2">The sequence shown here is derived from an EMBL/GenBank/DDBJ whole genome shotgun (WGS) entry which is preliminary data.</text>
</comment>
<organism evidence="2 3">
    <name type="scientific">Kitasatospora cinereorecta</name>
    <dbReference type="NCBI Taxonomy" id="285560"/>
    <lineage>
        <taxon>Bacteria</taxon>
        <taxon>Bacillati</taxon>
        <taxon>Actinomycetota</taxon>
        <taxon>Actinomycetes</taxon>
        <taxon>Kitasatosporales</taxon>
        <taxon>Streptomycetaceae</taxon>
        <taxon>Kitasatospora</taxon>
    </lineage>
</organism>